<evidence type="ECO:0000313" key="2">
    <source>
        <dbReference type="Proteomes" id="UP000013041"/>
    </source>
</evidence>
<organism evidence="1 2">
    <name type="scientific">Enterocloster bolteae 90B8</name>
    <dbReference type="NCBI Taxonomy" id="997897"/>
    <lineage>
        <taxon>Bacteria</taxon>
        <taxon>Bacillati</taxon>
        <taxon>Bacillota</taxon>
        <taxon>Clostridia</taxon>
        <taxon>Lachnospirales</taxon>
        <taxon>Lachnospiraceae</taxon>
        <taxon>Enterocloster</taxon>
    </lineage>
</organism>
<dbReference type="PATRIC" id="fig|997897.5.peg.4198"/>
<dbReference type="AlphaFoldDB" id="R0AP95"/>
<gene>
    <name evidence="1" type="ORF">HMPREF1097_03991</name>
</gene>
<reference evidence="1 2" key="1">
    <citation type="submission" date="2013-01" db="EMBL/GenBank/DDBJ databases">
        <title>The Genome Sequence of Clostridium bolteae 90B8.</title>
        <authorList>
            <consortium name="The Broad Institute Genome Sequencing Platform"/>
            <person name="Earl A."/>
            <person name="Ward D."/>
            <person name="Feldgarden M."/>
            <person name="Gevers D."/>
            <person name="Courvalin P."/>
            <person name="Lambert T."/>
            <person name="Walker B."/>
            <person name="Young S.K."/>
            <person name="Zeng Q."/>
            <person name="Gargeya S."/>
            <person name="Fitzgerald M."/>
            <person name="Haas B."/>
            <person name="Abouelleil A."/>
            <person name="Alvarado L."/>
            <person name="Arachchi H.M."/>
            <person name="Berlin A.M."/>
            <person name="Chapman S.B."/>
            <person name="Dewar J."/>
            <person name="Goldberg J."/>
            <person name="Griggs A."/>
            <person name="Gujja S."/>
            <person name="Hansen M."/>
            <person name="Howarth C."/>
            <person name="Imamovic A."/>
            <person name="Larimer J."/>
            <person name="McCowan C."/>
            <person name="Murphy C."/>
            <person name="Neiman D."/>
            <person name="Pearson M."/>
            <person name="Priest M."/>
            <person name="Roberts A."/>
            <person name="Saif S."/>
            <person name="Shea T."/>
            <person name="Sisk P."/>
            <person name="Sykes S."/>
            <person name="Wortman J."/>
            <person name="Nusbaum C."/>
            <person name="Birren B."/>
        </authorList>
    </citation>
    <scope>NUCLEOTIDE SEQUENCE [LARGE SCALE GENOMIC DNA]</scope>
    <source>
        <strain evidence="1 2">90B8</strain>
    </source>
</reference>
<dbReference type="Proteomes" id="UP000013041">
    <property type="component" value="Unassembled WGS sequence"/>
</dbReference>
<dbReference type="EMBL" id="AGYG01000028">
    <property type="protein sequence ID" value="ENZ34604.1"/>
    <property type="molecule type" value="Genomic_DNA"/>
</dbReference>
<evidence type="ECO:0000313" key="1">
    <source>
        <dbReference type="EMBL" id="ENZ34604.1"/>
    </source>
</evidence>
<proteinExistence type="predicted"/>
<accession>R0AP95</accession>
<dbReference type="HOGENOM" id="CLU_3023910_0_0_9"/>
<name>R0AP95_9FIRM</name>
<protein>
    <submittedName>
        <fullName evidence="1">Uncharacterized protein</fullName>
    </submittedName>
</protein>
<dbReference type="RefSeq" id="WP_002573219.1">
    <property type="nucleotide sequence ID" value="NZ_KB851156.1"/>
</dbReference>
<sequence>MSNCNCTEIMVDSDCRPEMEKVAKMLAGLSEKNQINLESFLKAVDFLEQRENKTA</sequence>
<comment type="caution">
    <text evidence="1">The sequence shown here is derived from an EMBL/GenBank/DDBJ whole genome shotgun (WGS) entry which is preliminary data.</text>
</comment>